<dbReference type="GO" id="GO:0005524">
    <property type="term" value="F:ATP binding"/>
    <property type="evidence" value="ECO:0007669"/>
    <property type="project" value="UniProtKB-KW"/>
</dbReference>
<evidence type="ECO:0000256" key="2">
    <source>
        <dbReference type="ARBA" id="ARBA00022840"/>
    </source>
</evidence>
<dbReference type="SUPFAM" id="SSF53067">
    <property type="entry name" value="Actin-like ATPase domain"/>
    <property type="match status" value="1"/>
</dbReference>
<keyword evidence="4" id="KW-1185">Reference proteome</keyword>
<dbReference type="Proteomes" id="UP000235145">
    <property type="component" value="Unassembled WGS sequence"/>
</dbReference>
<comment type="caution">
    <text evidence="3">The sequence shown here is derived from an EMBL/GenBank/DDBJ whole genome shotgun (WGS) entry which is preliminary data.</text>
</comment>
<keyword evidence="1" id="KW-0547">Nucleotide-binding</keyword>
<dbReference type="FunFam" id="3.30.420.40:FF:000171">
    <property type="entry name" value="Heat shock 70 kDa protein 4"/>
    <property type="match status" value="1"/>
</dbReference>
<dbReference type="SUPFAM" id="SSF52540">
    <property type="entry name" value="P-loop containing nucleoside triphosphate hydrolases"/>
    <property type="match status" value="1"/>
</dbReference>
<dbReference type="EMBL" id="NBSK02000005">
    <property type="protein sequence ID" value="KAJ0203779.1"/>
    <property type="molecule type" value="Genomic_DNA"/>
</dbReference>
<dbReference type="Pfam" id="PF00012">
    <property type="entry name" value="HSP70"/>
    <property type="match status" value="1"/>
</dbReference>
<evidence type="ECO:0000313" key="4">
    <source>
        <dbReference type="Proteomes" id="UP000235145"/>
    </source>
</evidence>
<dbReference type="PANTHER" id="PTHR45639:SF10">
    <property type="entry name" value="HEAT SHOCK 70 KDA PROTEIN 16 ISOFORM X1"/>
    <property type="match status" value="1"/>
</dbReference>
<organism evidence="3 4">
    <name type="scientific">Lactuca sativa</name>
    <name type="common">Garden lettuce</name>
    <dbReference type="NCBI Taxonomy" id="4236"/>
    <lineage>
        <taxon>Eukaryota</taxon>
        <taxon>Viridiplantae</taxon>
        <taxon>Streptophyta</taxon>
        <taxon>Embryophyta</taxon>
        <taxon>Tracheophyta</taxon>
        <taxon>Spermatophyta</taxon>
        <taxon>Magnoliopsida</taxon>
        <taxon>eudicotyledons</taxon>
        <taxon>Gunneridae</taxon>
        <taxon>Pentapetalae</taxon>
        <taxon>asterids</taxon>
        <taxon>campanulids</taxon>
        <taxon>Asterales</taxon>
        <taxon>Asteraceae</taxon>
        <taxon>Cichorioideae</taxon>
        <taxon>Cichorieae</taxon>
        <taxon>Lactucinae</taxon>
        <taxon>Lactuca</taxon>
    </lineage>
</organism>
<dbReference type="Gene3D" id="3.30.30.30">
    <property type="match status" value="1"/>
</dbReference>
<evidence type="ECO:0000256" key="1">
    <source>
        <dbReference type="ARBA" id="ARBA00022741"/>
    </source>
</evidence>
<dbReference type="InterPro" id="IPR043129">
    <property type="entry name" value="ATPase_NBD"/>
</dbReference>
<dbReference type="InterPro" id="IPR027417">
    <property type="entry name" value="P-loop_NTPase"/>
</dbReference>
<dbReference type="InterPro" id="IPR013126">
    <property type="entry name" value="Hsp_70_fam"/>
</dbReference>
<dbReference type="Gene3D" id="3.30.420.40">
    <property type="match status" value="1"/>
</dbReference>
<dbReference type="GO" id="GO:0140662">
    <property type="term" value="F:ATP-dependent protein folding chaperone"/>
    <property type="evidence" value="ECO:0007669"/>
    <property type="project" value="InterPro"/>
</dbReference>
<accession>A0A9R1XAX6</accession>
<reference evidence="3 4" key="1">
    <citation type="journal article" date="2017" name="Nat. Commun.">
        <title>Genome assembly with in vitro proximity ligation data and whole-genome triplication in lettuce.</title>
        <authorList>
            <person name="Reyes-Chin-Wo S."/>
            <person name="Wang Z."/>
            <person name="Yang X."/>
            <person name="Kozik A."/>
            <person name="Arikit S."/>
            <person name="Song C."/>
            <person name="Xia L."/>
            <person name="Froenicke L."/>
            <person name="Lavelle D.O."/>
            <person name="Truco M.J."/>
            <person name="Xia R."/>
            <person name="Zhu S."/>
            <person name="Xu C."/>
            <person name="Xu H."/>
            <person name="Xu X."/>
            <person name="Cox K."/>
            <person name="Korf I."/>
            <person name="Meyers B.C."/>
            <person name="Michelmore R.W."/>
        </authorList>
    </citation>
    <scope>NUCLEOTIDE SEQUENCE [LARGE SCALE GENOMIC DNA]</scope>
    <source>
        <strain evidence="4">cv. Salinas</strain>
        <tissue evidence="3">Seedlings</tissue>
    </source>
</reference>
<evidence type="ECO:0000313" key="3">
    <source>
        <dbReference type="EMBL" id="KAJ0203779.1"/>
    </source>
</evidence>
<protein>
    <submittedName>
        <fullName evidence="3">Uncharacterized protein</fullName>
    </submittedName>
</protein>
<dbReference type="AlphaFoldDB" id="A0A9R1XAX6"/>
<proteinExistence type="predicted"/>
<name>A0A9R1XAX6_LACSA</name>
<keyword evidence="2" id="KW-0067">ATP-binding</keyword>
<gene>
    <name evidence="3" type="ORF">LSAT_V11C500251660</name>
</gene>
<dbReference type="PANTHER" id="PTHR45639">
    <property type="entry name" value="HSC70CB, ISOFORM G-RELATED"/>
    <property type="match status" value="1"/>
</dbReference>
<dbReference type="Gene3D" id="3.40.50.300">
    <property type="entry name" value="P-loop containing nucleotide triphosphate hydrolases"/>
    <property type="match status" value="1"/>
</dbReference>
<sequence>MSVVGFDIGNENCVIVAAKNCGIDVLLNEKSNRKTPVVVSFGEKQKFLGSARVASATMKPKSNILKLKDFGNVENHVTSCVTGIPSYFIDLQRNPQVDLQAQDRAHKIGQKKEVQVFRFCTKIPLASFLSI</sequence>